<evidence type="ECO:0000313" key="1">
    <source>
        <dbReference type="EMBL" id="KAL3272920.1"/>
    </source>
</evidence>
<keyword evidence="2" id="KW-1185">Reference proteome</keyword>
<name>A0ABD2N2N0_9CUCU</name>
<sequence length="89" mass="10763">MNKNHERENTQEVKYNLERLMHDSVRCIYQKRLDEKLIEEQSLPLQERYQHIIDSIHKASGVALGERKKKKSIKIWCTEEIEQEENKNL</sequence>
<protein>
    <submittedName>
        <fullName evidence="1">Uncharacterized protein</fullName>
    </submittedName>
</protein>
<dbReference type="Proteomes" id="UP001516400">
    <property type="component" value="Unassembled WGS sequence"/>
</dbReference>
<accession>A0ABD2N2N0</accession>
<dbReference type="EMBL" id="JABFTP020000062">
    <property type="protein sequence ID" value="KAL3272920.1"/>
    <property type="molecule type" value="Genomic_DNA"/>
</dbReference>
<comment type="caution">
    <text evidence="1">The sequence shown here is derived from an EMBL/GenBank/DDBJ whole genome shotgun (WGS) entry which is preliminary data.</text>
</comment>
<gene>
    <name evidence="1" type="ORF">HHI36_014379</name>
</gene>
<organism evidence="1 2">
    <name type="scientific">Cryptolaemus montrouzieri</name>
    <dbReference type="NCBI Taxonomy" id="559131"/>
    <lineage>
        <taxon>Eukaryota</taxon>
        <taxon>Metazoa</taxon>
        <taxon>Ecdysozoa</taxon>
        <taxon>Arthropoda</taxon>
        <taxon>Hexapoda</taxon>
        <taxon>Insecta</taxon>
        <taxon>Pterygota</taxon>
        <taxon>Neoptera</taxon>
        <taxon>Endopterygota</taxon>
        <taxon>Coleoptera</taxon>
        <taxon>Polyphaga</taxon>
        <taxon>Cucujiformia</taxon>
        <taxon>Coccinelloidea</taxon>
        <taxon>Coccinellidae</taxon>
        <taxon>Scymninae</taxon>
        <taxon>Scymnini</taxon>
        <taxon>Cryptolaemus</taxon>
    </lineage>
</organism>
<dbReference type="AlphaFoldDB" id="A0ABD2N2N0"/>
<reference evidence="1 2" key="1">
    <citation type="journal article" date="2021" name="BMC Biol.">
        <title>Horizontally acquired antibacterial genes associated with adaptive radiation of ladybird beetles.</title>
        <authorList>
            <person name="Li H.S."/>
            <person name="Tang X.F."/>
            <person name="Huang Y.H."/>
            <person name="Xu Z.Y."/>
            <person name="Chen M.L."/>
            <person name="Du X.Y."/>
            <person name="Qiu B.Y."/>
            <person name="Chen P.T."/>
            <person name="Zhang W."/>
            <person name="Slipinski A."/>
            <person name="Escalona H.E."/>
            <person name="Waterhouse R.M."/>
            <person name="Zwick A."/>
            <person name="Pang H."/>
        </authorList>
    </citation>
    <scope>NUCLEOTIDE SEQUENCE [LARGE SCALE GENOMIC DNA]</scope>
    <source>
        <strain evidence="1">SYSU2018</strain>
    </source>
</reference>
<proteinExistence type="predicted"/>
<evidence type="ECO:0000313" key="2">
    <source>
        <dbReference type="Proteomes" id="UP001516400"/>
    </source>
</evidence>